<proteinExistence type="predicted"/>
<dbReference type="SUPFAM" id="SSF109854">
    <property type="entry name" value="DinB/YfiT-like putative metalloenzymes"/>
    <property type="match status" value="1"/>
</dbReference>
<protein>
    <submittedName>
        <fullName evidence="1">Uncharacterized protein</fullName>
    </submittedName>
</protein>
<gene>
    <name evidence="1" type="ORF">DL762_007421</name>
</gene>
<dbReference type="PANTHER" id="PTHR36922:SF1">
    <property type="entry name" value="DUF1993 DOMAIN-CONTAINING PROTEIN"/>
    <property type="match status" value="1"/>
</dbReference>
<dbReference type="InterPro" id="IPR034660">
    <property type="entry name" value="DinB/YfiT-like"/>
</dbReference>
<dbReference type="PANTHER" id="PTHR36922">
    <property type="entry name" value="BLL2446 PROTEIN"/>
    <property type="match status" value="1"/>
</dbReference>
<dbReference type="Pfam" id="PF09351">
    <property type="entry name" value="DUF1993"/>
    <property type="match status" value="1"/>
</dbReference>
<dbReference type="Proteomes" id="UP000294003">
    <property type="component" value="Unassembled WGS sequence"/>
</dbReference>
<evidence type="ECO:0000313" key="1">
    <source>
        <dbReference type="EMBL" id="RYO80871.1"/>
    </source>
</evidence>
<dbReference type="Gene3D" id="1.20.120.450">
    <property type="entry name" value="dinb family like domain"/>
    <property type="match status" value="1"/>
</dbReference>
<reference evidence="1 2" key="1">
    <citation type="submission" date="2018-06" db="EMBL/GenBank/DDBJ databases">
        <title>Complete Genomes of Monosporascus.</title>
        <authorList>
            <person name="Robinson A.J."/>
            <person name="Natvig D.O."/>
        </authorList>
    </citation>
    <scope>NUCLEOTIDE SEQUENCE [LARGE SCALE GENOMIC DNA]</scope>
    <source>
        <strain evidence="1 2">CBS 609.92</strain>
    </source>
</reference>
<keyword evidence="2" id="KW-1185">Reference proteome</keyword>
<sequence>MPSLYDISIPILTKVVRAELHLIKKGTDWATEKVAITTGHTRLAINYLTGSTFPVMEIKEAIPLEGLHEMINTPLKQLAGVTSAEKVSAEESTMVASKLGDRQCHLTVVDTLQFYTMPDVYFHITTLYDILTMKGVPLGKIEFLGPFLESALSSRNYDPRQPRKVAKENVATKLGRRWAVSNIDRHADLLRANFDGPPQFSGPRWGFGATVDFPHRGRDAYLGAIPDLYSCGDTVWIDADDGNSEILG</sequence>
<evidence type="ECO:0000313" key="2">
    <source>
        <dbReference type="Proteomes" id="UP000294003"/>
    </source>
</evidence>
<accession>A0ABY0H3G6</accession>
<comment type="caution">
    <text evidence="1">The sequence shown here is derived from an EMBL/GenBank/DDBJ whole genome shotgun (WGS) entry which is preliminary data.</text>
</comment>
<organism evidence="1 2">
    <name type="scientific">Monosporascus cannonballus</name>
    <dbReference type="NCBI Taxonomy" id="155416"/>
    <lineage>
        <taxon>Eukaryota</taxon>
        <taxon>Fungi</taxon>
        <taxon>Dikarya</taxon>
        <taxon>Ascomycota</taxon>
        <taxon>Pezizomycotina</taxon>
        <taxon>Sordariomycetes</taxon>
        <taxon>Xylariomycetidae</taxon>
        <taxon>Xylariales</taxon>
        <taxon>Xylariales incertae sedis</taxon>
        <taxon>Monosporascus</taxon>
    </lineage>
</organism>
<dbReference type="EMBL" id="QJNS01000274">
    <property type="protein sequence ID" value="RYO80871.1"/>
    <property type="molecule type" value="Genomic_DNA"/>
</dbReference>
<name>A0ABY0H3G6_9PEZI</name>
<dbReference type="InterPro" id="IPR018531">
    <property type="entry name" value="DUF1993"/>
</dbReference>